<reference evidence="12" key="1">
    <citation type="submission" date="2016-10" db="EMBL/GenBank/DDBJ databases">
        <authorList>
            <person name="Varghese N."/>
            <person name="Submissions S."/>
        </authorList>
    </citation>
    <scope>NUCLEOTIDE SEQUENCE [LARGE SCALE GENOMIC DNA]</scope>
    <source>
        <strain evidence="12">Mob M</strain>
    </source>
</reference>
<comment type="function">
    <text evidence="9">Multifunctional RNA-binding protein that recognizes the K-turn motif in ribosomal RNA, the RNA component of RNase P, box H/ACA, box C/D and box C'/D' sRNAs.</text>
</comment>
<evidence type="ECO:0000256" key="7">
    <source>
        <dbReference type="ARBA" id="ARBA00022980"/>
    </source>
</evidence>
<dbReference type="PRINTS" id="PR00884">
    <property type="entry name" value="RIBOSOMALHS6"/>
</dbReference>
<dbReference type="PANTHER" id="PTHR23105">
    <property type="entry name" value="RIBOSOMAL PROTEIN L7AE FAMILY MEMBER"/>
    <property type="match status" value="1"/>
</dbReference>
<dbReference type="GO" id="GO:0005737">
    <property type="term" value="C:cytoplasm"/>
    <property type="evidence" value="ECO:0007669"/>
    <property type="project" value="UniProtKB-SubCell"/>
</dbReference>
<proteinExistence type="inferred from homology"/>
<dbReference type="InterPro" id="IPR018492">
    <property type="entry name" value="Ribosomal_eL8/Nhp2"/>
</dbReference>
<dbReference type="InterPro" id="IPR050257">
    <property type="entry name" value="eL8/uL1-like"/>
</dbReference>
<evidence type="ECO:0000313" key="11">
    <source>
        <dbReference type="EMBL" id="SFM23479.1"/>
    </source>
</evidence>
<dbReference type="Gene3D" id="3.30.1330.30">
    <property type="match status" value="1"/>
</dbReference>
<comment type="subcellular location">
    <subcellularLocation>
        <location evidence="1 9">Cytoplasm</location>
    </subcellularLocation>
</comment>
<dbReference type="PRINTS" id="PR00881">
    <property type="entry name" value="L7ARS6FAMILY"/>
</dbReference>
<dbReference type="STRING" id="487685.SAMN04488696_0481"/>
<evidence type="ECO:0000256" key="2">
    <source>
        <dbReference type="ARBA" id="ARBA00007337"/>
    </source>
</evidence>
<dbReference type="GO" id="GO:0004526">
    <property type="term" value="F:ribonuclease P activity"/>
    <property type="evidence" value="ECO:0007669"/>
    <property type="project" value="UniProtKB-UniRule"/>
</dbReference>
<evidence type="ECO:0000256" key="4">
    <source>
        <dbReference type="ARBA" id="ARBA00022694"/>
    </source>
</evidence>
<dbReference type="SUPFAM" id="SSF55315">
    <property type="entry name" value="L30e-like"/>
    <property type="match status" value="1"/>
</dbReference>
<evidence type="ECO:0000259" key="10">
    <source>
        <dbReference type="Pfam" id="PF01248"/>
    </source>
</evidence>
<keyword evidence="6 9" id="KW-0694">RNA-binding</keyword>
<dbReference type="NCBIfam" id="TIGR03677">
    <property type="entry name" value="eL8_ribo"/>
    <property type="match status" value="1"/>
</dbReference>
<dbReference type="InterPro" id="IPR029064">
    <property type="entry name" value="Ribosomal_eL30-like_sf"/>
</dbReference>
<keyword evidence="5 9" id="KW-0699">rRNA-binding</keyword>
<gene>
    <name evidence="9" type="primary">rpl7ae</name>
    <name evidence="11" type="ORF">SAMN04488696_0481</name>
</gene>
<evidence type="ECO:0000256" key="6">
    <source>
        <dbReference type="ARBA" id="ARBA00022884"/>
    </source>
</evidence>
<comment type="subunit">
    <text evidence="9">Part of the 50S ribosomal subunit. Probably part of the RNase P complex.</text>
</comment>
<evidence type="ECO:0000313" key="12">
    <source>
        <dbReference type="Proteomes" id="UP000198535"/>
    </source>
</evidence>
<keyword evidence="4 9" id="KW-0819">tRNA processing</keyword>
<keyword evidence="7 9" id="KW-0689">Ribosomal protein</keyword>
<dbReference type="InterPro" id="IPR022481">
    <property type="entry name" value="Ribosomal_eL8_arc"/>
</dbReference>
<name>A0A1I4P6Z0_9EURY</name>
<keyword evidence="8 9" id="KW-0687">Ribonucleoprotein</keyword>
<dbReference type="HAMAP" id="MF_00326">
    <property type="entry name" value="Ribosomal_eL8"/>
    <property type="match status" value="1"/>
</dbReference>
<comment type="similarity">
    <text evidence="2 9">Belongs to the eukaryotic ribosomal protein eL8 family.</text>
</comment>
<evidence type="ECO:0000256" key="5">
    <source>
        <dbReference type="ARBA" id="ARBA00022730"/>
    </source>
</evidence>
<dbReference type="GO" id="GO:0001682">
    <property type="term" value="P:tRNA 5'-leader removal"/>
    <property type="evidence" value="ECO:0007669"/>
    <property type="project" value="UniProtKB-UniRule"/>
</dbReference>
<dbReference type="GO" id="GO:0003735">
    <property type="term" value="F:structural constituent of ribosome"/>
    <property type="evidence" value="ECO:0007669"/>
    <property type="project" value="InterPro"/>
</dbReference>
<dbReference type="FunFam" id="3.30.1330.30:FF:000020">
    <property type="entry name" value="50S ribosomal protein L7Ae"/>
    <property type="match status" value="1"/>
</dbReference>
<evidence type="ECO:0000256" key="3">
    <source>
        <dbReference type="ARBA" id="ARBA00022490"/>
    </source>
</evidence>
<protein>
    <recommendedName>
        <fullName evidence="9">Large ribosomal subunit protein eL8</fullName>
    </recommendedName>
</protein>
<dbReference type="GO" id="GO:0019843">
    <property type="term" value="F:rRNA binding"/>
    <property type="evidence" value="ECO:0007669"/>
    <property type="project" value="UniProtKB-KW"/>
</dbReference>
<dbReference type="GO" id="GO:0006412">
    <property type="term" value="P:translation"/>
    <property type="evidence" value="ECO:0007669"/>
    <property type="project" value="UniProtKB-UniRule"/>
</dbReference>
<dbReference type="Proteomes" id="UP000198535">
    <property type="component" value="Unassembled WGS sequence"/>
</dbReference>
<dbReference type="GO" id="GO:1990904">
    <property type="term" value="C:ribonucleoprotein complex"/>
    <property type="evidence" value="ECO:0007669"/>
    <property type="project" value="UniProtKB-KW"/>
</dbReference>
<keyword evidence="3 9" id="KW-0963">Cytoplasm</keyword>
<sequence length="118" mass="12375">MAAKFDVPEELVTKALESVELARDTGKLKKGINEVTKAIERGITKLAVIAEDVDPAEVIAHIAPLCEEKNAAYIYVKEQKELGAACGIGVACSAVAIVDAGKGAELVEDIAQKVSALK</sequence>
<accession>A0A1I4P6Z0</accession>
<evidence type="ECO:0000256" key="8">
    <source>
        <dbReference type="ARBA" id="ARBA00023274"/>
    </source>
</evidence>
<feature type="domain" description="Ribosomal protein eL8/eL30/eS12/Gadd45" evidence="10">
    <location>
        <begin position="15"/>
        <end position="105"/>
    </location>
</feature>
<keyword evidence="12" id="KW-1185">Reference proteome</keyword>
<dbReference type="RefSeq" id="WP_091934106.1">
    <property type="nucleotide sequence ID" value="NZ_FOUJ01000001.1"/>
</dbReference>
<evidence type="ECO:0000256" key="9">
    <source>
        <dbReference type="HAMAP-Rule" id="MF_00326"/>
    </source>
</evidence>
<dbReference type="InterPro" id="IPR004038">
    <property type="entry name" value="Ribosomal_eL8/eL30/eS12/Gad45"/>
</dbReference>
<dbReference type="EMBL" id="FOUJ01000001">
    <property type="protein sequence ID" value="SFM23479.1"/>
    <property type="molecule type" value="Genomic_DNA"/>
</dbReference>
<dbReference type="AlphaFoldDB" id="A0A1I4P6Z0"/>
<evidence type="ECO:0000256" key="1">
    <source>
        <dbReference type="ARBA" id="ARBA00004496"/>
    </source>
</evidence>
<dbReference type="GO" id="GO:0005840">
    <property type="term" value="C:ribosome"/>
    <property type="evidence" value="ECO:0007669"/>
    <property type="project" value="UniProtKB-KW"/>
</dbReference>
<dbReference type="Pfam" id="PF01248">
    <property type="entry name" value="Ribosomal_L7Ae"/>
    <property type="match status" value="1"/>
</dbReference>
<organism evidence="11 12">
    <name type="scientific">Methanolobus profundi</name>
    <dbReference type="NCBI Taxonomy" id="487685"/>
    <lineage>
        <taxon>Archaea</taxon>
        <taxon>Methanobacteriati</taxon>
        <taxon>Methanobacteriota</taxon>
        <taxon>Stenosarchaea group</taxon>
        <taxon>Methanomicrobia</taxon>
        <taxon>Methanosarcinales</taxon>
        <taxon>Methanosarcinaceae</taxon>
        <taxon>Methanolobus</taxon>
    </lineage>
</organism>
<dbReference type="OrthoDB" id="25810at2157"/>